<protein>
    <submittedName>
        <fullName evidence="1">Extracellular solute-binding protein</fullName>
    </submittedName>
</protein>
<comment type="caution">
    <text evidence="1">The sequence shown here is derived from an EMBL/GenBank/DDBJ whole genome shotgun (WGS) entry which is preliminary data.</text>
</comment>
<name>A0A5D4TCJ3_9BACI</name>
<gene>
    <name evidence="1" type="ORF">FZC75_11470</name>
</gene>
<evidence type="ECO:0000313" key="1">
    <source>
        <dbReference type="EMBL" id="TYS71774.1"/>
    </source>
</evidence>
<sequence length="473" mass="52864">MTVKKLIPYKSFIFVLILTIFISGCSSSNGTTETAAADEANNNKTLRILTNVVGGKDPEEHEKFEKEIERLTGMKVEMDKPPADYDQKLLASMSSGEKYDLVYLTKPMLDILVDQGVLTDLTENVANSKVLSDPSVIPTEEWELVKTEDGKIYGVFNKFEGGTLPTVRQDWMEKLNLSEPKTLEDFYQVLKAFKEEDPDGNGKNDTYGLSTAGLYDIQGFMSAAGVKYRYVIDENGDRTIPYATEAAVPVYEWFAKLYKEGILDPNFATNDTGKMRELFLTDRVGMVTYWDAWVGLFNNIAQTEAPDTEFEAKGIPGAVGKDGKIMLRRGDPSLWAIPVNAENQDMALDFLEFWHSEEGNILGTLGIKEHDYTMSEGKYELTDIGREHGMDHGAPFPNNTNFTNPIGEMKGVKEAQQIILDNNATVEVSTADWPNAEKIVTKYAFQAMMGEIPAKDAVKKMHQELLNANLIDK</sequence>
<reference evidence="1 2" key="1">
    <citation type="submission" date="2019-08" db="EMBL/GenBank/DDBJ databases">
        <title>Bacillus genomes from the desert of Cuatro Cienegas, Coahuila.</title>
        <authorList>
            <person name="Olmedo-Alvarez G."/>
        </authorList>
    </citation>
    <scope>NUCLEOTIDE SEQUENCE [LARGE SCALE GENOMIC DNA]</scope>
    <source>
        <strain evidence="1 2">CH98b_3T</strain>
    </source>
</reference>
<dbReference type="AlphaFoldDB" id="A0A5D4TCJ3"/>
<dbReference type="OrthoDB" id="9787283at2"/>
<dbReference type="PROSITE" id="PS51257">
    <property type="entry name" value="PROKAR_LIPOPROTEIN"/>
    <property type="match status" value="1"/>
</dbReference>
<dbReference type="SUPFAM" id="SSF53850">
    <property type="entry name" value="Periplasmic binding protein-like II"/>
    <property type="match status" value="1"/>
</dbReference>
<dbReference type="InterPro" id="IPR050490">
    <property type="entry name" value="Bact_solute-bd_prot1"/>
</dbReference>
<organism evidence="1 2">
    <name type="scientific">Sutcliffiella horikoshii</name>
    <dbReference type="NCBI Taxonomy" id="79883"/>
    <lineage>
        <taxon>Bacteria</taxon>
        <taxon>Bacillati</taxon>
        <taxon>Bacillota</taxon>
        <taxon>Bacilli</taxon>
        <taxon>Bacillales</taxon>
        <taxon>Bacillaceae</taxon>
        <taxon>Sutcliffiella</taxon>
    </lineage>
</organism>
<dbReference type="EMBL" id="VTET01000005">
    <property type="protein sequence ID" value="TYS71774.1"/>
    <property type="molecule type" value="Genomic_DNA"/>
</dbReference>
<evidence type="ECO:0000313" key="2">
    <source>
        <dbReference type="Proteomes" id="UP000324517"/>
    </source>
</evidence>
<proteinExistence type="predicted"/>
<dbReference type="PANTHER" id="PTHR43649">
    <property type="entry name" value="ARABINOSE-BINDING PROTEIN-RELATED"/>
    <property type="match status" value="1"/>
</dbReference>
<dbReference type="PANTHER" id="PTHR43649:SF12">
    <property type="entry name" value="DIACETYLCHITOBIOSE BINDING PROTEIN DASA"/>
    <property type="match status" value="1"/>
</dbReference>
<dbReference type="InterPro" id="IPR006059">
    <property type="entry name" value="SBP"/>
</dbReference>
<accession>A0A5D4TCJ3</accession>
<dbReference type="Pfam" id="PF01547">
    <property type="entry name" value="SBP_bac_1"/>
    <property type="match status" value="1"/>
</dbReference>
<dbReference type="Proteomes" id="UP000324517">
    <property type="component" value="Unassembled WGS sequence"/>
</dbReference>
<dbReference type="RefSeq" id="WP_148979430.1">
    <property type="nucleotide sequence ID" value="NZ_JBNILM010000007.1"/>
</dbReference>
<dbReference type="Gene3D" id="3.40.190.10">
    <property type="entry name" value="Periplasmic binding protein-like II"/>
    <property type="match status" value="2"/>
</dbReference>